<dbReference type="EMBL" id="JAAAUY010000022">
    <property type="protein sequence ID" value="KAF9337581.1"/>
    <property type="molecule type" value="Genomic_DNA"/>
</dbReference>
<dbReference type="PANTHER" id="PTHR21039:SF0">
    <property type="entry name" value="HISTIDINOL-PHOSPHATASE"/>
    <property type="match status" value="1"/>
</dbReference>
<dbReference type="GO" id="GO:0000105">
    <property type="term" value="P:L-histidine biosynthetic process"/>
    <property type="evidence" value="ECO:0007669"/>
    <property type="project" value="UniProtKB-UniRule"/>
</dbReference>
<dbReference type="PANTHER" id="PTHR21039">
    <property type="entry name" value="HISTIDINOL PHOSPHATASE-RELATED"/>
    <property type="match status" value="1"/>
</dbReference>
<keyword evidence="4 8" id="KW-0028">Amino-acid biosynthesis</keyword>
<dbReference type="Proteomes" id="UP000696485">
    <property type="component" value="Unassembled WGS sequence"/>
</dbReference>
<evidence type="ECO:0000259" key="9">
    <source>
        <dbReference type="Pfam" id="PF02811"/>
    </source>
</evidence>
<dbReference type="InterPro" id="IPR010140">
    <property type="entry name" value="Histidinol_P_phosphatase_HisJ"/>
</dbReference>
<accession>A0A9P5SWY7</accession>
<gene>
    <name evidence="10" type="primary">HIS2</name>
    <name evidence="10" type="ORF">BG006_003976</name>
</gene>
<name>A0A9P5SWY7_9FUNG</name>
<reference evidence="10" key="1">
    <citation type="journal article" date="2020" name="Fungal Divers.">
        <title>Resolving the Mortierellaceae phylogeny through synthesis of multi-gene phylogenetics and phylogenomics.</title>
        <authorList>
            <person name="Vandepol N."/>
            <person name="Liber J."/>
            <person name="Desiro A."/>
            <person name="Na H."/>
            <person name="Kennedy M."/>
            <person name="Barry K."/>
            <person name="Grigoriev I.V."/>
            <person name="Miller A.N."/>
            <person name="O'Donnell K."/>
            <person name="Stajich J.E."/>
            <person name="Bonito G."/>
        </authorList>
    </citation>
    <scope>NUCLEOTIDE SEQUENCE</scope>
    <source>
        <strain evidence="10">NVP1</strain>
    </source>
</reference>
<evidence type="ECO:0000313" key="11">
    <source>
        <dbReference type="Proteomes" id="UP000696485"/>
    </source>
</evidence>
<sequence>MSSSESLDNTKLFSYHSHSGQFCNHAKGTLEQVVQAAIDRRFTSLGLSEHMPRYKPDQLYPEEAHLTIDDLQLLFDNYVTEAARLQEKYKDQIEIVIGFETEYFGHESITYIQNLRQPHRKRFTPTGAASGHDDTPFPTIQYIVGSLHHLRGIPIDFSKELYLKAFEDVGKGSWQTLFEVYFDEQFQLIRGVQPEVIGHFDLIRLFFDAIQQQVGDSQVRGELSGKLWELVQRNIDVVAIKAAGGRFTLSDDSHGPDDIGMFYDPKLKDYLERMGIDEVYYLVARDSPQPPSGSESFKHVQAKSVLAKNLRFR</sequence>
<evidence type="ECO:0000256" key="7">
    <source>
        <dbReference type="ARBA" id="ARBA00049158"/>
    </source>
</evidence>
<evidence type="ECO:0000256" key="6">
    <source>
        <dbReference type="ARBA" id="ARBA00023102"/>
    </source>
</evidence>
<comment type="catalytic activity">
    <reaction evidence="7 8">
        <text>L-histidinol phosphate + H2O = L-histidinol + phosphate</text>
        <dbReference type="Rhea" id="RHEA:14465"/>
        <dbReference type="ChEBI" id="CHEBI:15377"/>
        <dbReference type="ChEBI" id="CHEBI:43474"/>
        <dbReference type="ChEBI" id="CHEBI:57699"/>
        <dbReference type="ChEBI" id="CHEBI:57980"/>
        <dbReference type="EC" id="3.1.3.15"/>
    </reaction>
</comment>
<comment type="pathway">
    <text evidence="1 8">Amino-acid biosynthesis; L-histidine biosynthesis; L-histidine from 5-phospho-alpha-D-ribose 1-diphosphate: step 8/9.</text>
</comment>
<feature type="domain" description="PHP" evidence="9">
    <location>
        <begin position="15"/>
        <end position="237"/>
    </location>
</feature>
<protein>
    <recommendedName>
        <fullName evidence="3 8">Histidinol-phosphatase</fullName>
        <shortName evidence="8">HolPase</shortName>
        <ecNumber evidence="3 8">3.1.3.15</ecNumber>
    </recommendedName>
</protein>
<dbReference type="InterPro" id="IPR004013">
    <property type="entry name" value="PHP_dom"/>
</dbReference>
<evidence type="ECO:0000256" key="8">
    <source>
        <dbReference type="RuleBase" id="RU366003"/>
    </source>
</evidence>
<dbReference type="InterPro" id="IPR016195">
    <property type="entry name" value="Pol/histidinol_Pase-like"/>
</dbReference>
<dbReference type="Pfam" id="PF02811">
    <property type="entry name" value="PHP"/>
    <property type="match status" value="1"/>
</dbReference>
<keyword evidence="11" id="KW-1185">Reference proteome</keyword>
<comment type="caution">
    <text evidence="10">The sequence shown here is derived from an EMBL/GenBank/DDBJ whole genome shotgun (WGS) entry which is preliminary data.</text>
</comment>
<keyword evidence="5 8" id="KW-0378">Hydrolase</keyword>
<evidence type="ECO:0000256" key="4">
    <source>
        <dbReference type="ARBA" id="ARBA00022605"/>
    </source>
</evidence>
<comment type="similarity">
    <text evidence="2 8">Belongs to the PHP hydrolase family. HisK subfamily.</text>
</comment>
<evidence type="ECO:0000256" key="5">
    <source>
        <dbReference type="ARBA" id="ARBA00022801"/>
    </source>
</evidence>
<evidence type="ECO:0000313" key="10">
    <source>
        <dbReference type="EMBL" id="KAF9337581.1"/>
    </source>
</evidence>
<keyword evidence="6 8" id="KW-0368">Histidine biosynthesis</keyword>
<dbReference type="GO" id="GO:0004401">
    <property type="term" value="F:histidinol-phosphatase activity"/>
    <property type="evidence" value="ECO:0007669"/>
    <property type="project" value="UniProtKB-UniRule"/>
</dbReference>
<proteinExistence type="inferred from homology"/>
<evidence type="ECO:0000256" key="3">
    <source>
        <dbReference type="ARBA" id="ARBA00013085"/>
    </source>
</evidence>
<dbReference type="SUPFAM" id="SSF89550">
    <property type="entry name" value="PHP domain-like"/>
    <property type="match status" value="1"/>
</dbReference>
<organism evidence="10 11">
    <name type="scientific">Podila minutissima</name>
    <dbReference type="NCBI Taxonomy" id="64525"/>
    <lineage>
        <taxon>Eukaryota</taxon>
        <taxon>Fungi</taxon>
        <taxon>Fungi incertae sedis</taxon>
        <taxon>Mucoromycota</taxon>
        <taxon>Mortierellomycotina</taxon>
        <taxon>Mortierellomycetes</taxon>
        <taxon>Mortierellales</taxon>
        <taxon>Mortierellaceae</taxon>
        <taxon>Podila</taxon>
    </lineage>
</organism>
<dbReference type="Gene3D" id="3.20.20.140">
    <property type="entry name" value="Metal-dependent hydrolases"/>
    <property type="match status" value="1"/>
</dbReference>
<evidence type="ECO:0000256" key="2">
    <source>
        <dbReference type="ARBA" id="ARBA00009152"/>
    </source>
</evidence>
<dbReference type="GO" id="GO:0005737">
    <property type="term" value="C:cytoplasm"/>
    <property type="evidence" value="ECO:0007669"/>
    <property type="project" value="TreeGrafter"/>
</dbReference>
<dbReference type="AlphaFoldDB" id="A0A9P5SWY7"/>
<dbReference type="EC" id="3.1.3.15" evidence="3 8"/>
<evidence type="ECO:0000256" key="1">
    <source>
        <dbReference type="ARBA" id="ARBA00004970"/>
    </source>
</evidence>